<dbReference type="Pfam" id="PF01636">
    <property type="entry name" value="APH"/>
    <property type="match status" value="1"/>
</dbReference>
<proteinExistence type="predicted"/>
<dbReference type="Proteomes" id="UP001273209">
    <property type="component" value="Unassembled WGS sequence"/>
</dbReference>
<dbReference type="InterPro" id="IPR051678">
    <property type="entry name" value="AGP_Transferase"/>
</dbReference>
<dbReference type="AlphaFoldDB" id="A0AAE1M4H7"/>
<comment type="caution">
    <text evidence="2">The sequence shown here is derived from an EMBL/GenBank/DDBJ whole genome shotgun (WGS) entry which is preliminary data.</text>
</comment>
<dbReference type="Gene3D" id="3.90.1200.10">
    <property type="match status" value="1"/>
</dbReference>
<dbReference type="GeneID" id="87917786"/>
<evidence type="ECO:0000313" key="2">
    <source>
        <dbReference type="EMBL" id="KAK4077880.1"/>
    </source>
</evidence>
<dbReference type="PANTHER" id="PTHR21310:SF15">
    <property type="entry name" value="AMINOGLYCOSIDE PHOSPHOTRANSFERASE DOMAIN-CONTAINING PROTEIN"/>
    <property type="match status" value="1"/>
</dbReference>
<sequence>MATPYTLSGAINSFFAEGTSVVRQQCDDFALSRVGGPVNPVQIQGSFSYTLTAGTEGSKLFQFRSHDSKLDIGLLGIAKRIHPQFVTGCKDHGVLGQSRPLHIYEMDKLPGTTYIMARDSSTIQPPETKFRQGNTTKDLAKFFAQSWNNGQSLYPDKTATLLIEFRSKLDRLFRSLPSRFATNLDAVRKELPSLFSKKLPFVLSHQDLNETNILINPESGSITGIVDWAEARILPFGFSLWAFENVLGYMNSEGWHYYNNRHEFEGIFWQTFLAEANGVSDGDLQLIRVARMAGLSFRYGFAWDSKGVENVVDESSLSSYAYLNALCTANDWAPTI</sequence>
<dbReference type="SUPFAM" id="SSF56112">
    <property type="entry name" value="Protein kinase-like (PK-like)"/>
    <property type="match status" value="1"/>
</dbReference>
<evidence type="ECO:0000313" key="3">
    <source>
        <dbReference type="Proteomes" id="UP001273209"/>
    </source>
</evidence>
<protein>
    <recommendedName>
        <fullName evidence="1">Aminoglycoside phosphotransferase domain-containing protein</fullName>
    </recommendedName>
</protein>
<dbReference type="InterPro" id="IPR002575">
    <property type="entry name" value="Aminoglycoside_PTrfase"/>
</dbReference>
<dbReference type="InterPro" id="IPR011009">
    <property type="entry name" value="Kinase-like_dom_sf"/>
</dbReference>
<dbReference type="EMBL" id="JAWRVG010000010">
    <property type="protein sequence ID" value="KAK4077880.1"/>
    <property type="molecule type" value="Genomic_DNA"/>
</dbReference>
<reference evidence="2" key="1">
    <citation type="submission" date="2023-11" db="EMBL/GenBank/DDBJ databases">
        <title>The genome sequences of three competitors of mushroom-forming fungi.</title>
        <authorList>
            <person name="Beijen E."/>
            <person name="Ohm R.A."/>
        </authorList>
    </citation>
    <scope>NUCLEOTIDE SEQUENCE</scope>
    <source>
        <strain evidence="2">CBS 100526</strain>
    </source>
</reference>
<evidence type="ECO:0000259" key="1">
    <source>
        <dbReference type="Pfam" id="PF01636"/>
    </source>
</evidence>
<accession>A0AAE1M4H7</accession>
<dbReference type="RefSeq" id="XP_062757563.1">
    <property type="nucleotide sequence ID" value="XM_062897881.1"/>
</dbReference>
<dbReference type="PANTHER" id="PTHR21310">
    <property type="entry name" value="AMINOGLYCOSIDE PHOSPHOTRANSFERASE-RELATED-RELATED"/>
    <property type="match status" value="1"/>
</dbReference>
<name>A0AAE1M4H7_9HYPO</name>
<gene>
    <name evidence="2" type="ORF">Triagg1_3574</name>
</gene>
<keyword evidence="3" id="KW-1185">Reference proteome</keyword>
<feature type="domain" description="Aminoglycoside phosphotransferase" evidence="1">
    <location>
        <begin position="83"/>
        <end position="238"/>
    </location>
</feature>
<organism evidence="2 3">
    <name type="scientific">Trichoderma aggressivum f. europaeum</name>
    <dbReference type="NCBI Taxonomy" id="173218"/>
    <lineage>
        <taxon>Eukaryota</taxon>
        <taxon>Fungi</taxon>
        <taxon>Dikarya</taxon>
        <taxon>Ascomycota</taxon>
        <taxon>Pezizomycotina</taxon>
        <taxon>Sordariomycetes</taxon>
        <taxon>Hypocreomycetidae</taxon>
        <taxon>Hypocreales</taxon>
        <taxon>Hypocreaceae</taxon>
        <taxon>Trichoderma</taxon>
    </lineage>
</organism>